<reference evidence="3" key="1">
    <citation type="submission" date="2024-07" db="EMBL/GenBank/DDBJ databases">
        <title>Complete genome sequences of cellulolytic bacteria, Kitasatospora sp. CMC57 and Streptomyces sp. CMC78, isolated from Japanese agricultural soil.</title>
        <authorList>
            <person name="Hashimoto T."/>
            <person name="Ito M."/>
            <person name="Iwamoto M."/>
            <person name="Fukahori D."/>
            <person name="Shoda T."/>
            <person name="Sakoda M."/>
            <person name="Morohoshi T."/>
            <person name="Mitsuboshi M."/>
            <person name="Nishizawa T."/>
        </authorList>
    </citation>
    <scope>NUCLEOTIDE SEQUENCE</scope>
    <source>
        <strain evidence="3">CMC57</strain>
    </source>
</reference>
<keyword evidence="1" id="KW-0812">Transmembrane</keyword>
<feature type="transmembrane region" description="Helical" evidence="1">
    <location>
        <begin position="308"/>
        <end position="329"/>
    </location>
</feature>
<evidence type="ECO:0000313" key="3">
    <source>
        <dbReference type="EMBL" id="BFP46163.1"/>
    </source>
</evidence>
<dbReference type="EMBL" id="AP035881">
    <property type="protein sequence ID" value="BFP46163.1"/>
    <property type="molecule type" value="Genomic_DNA"/>
</dbReference>
<dbReference type="InterPro" id="IPR001763">
    <property type="entry name" value="Rhodanese-like_dom"/>
</dbReference>
<evidence type="ECO:0000256" key="1">
    <source>
        <dbReference type="SAM" id="Phobius"/>
    </source>
</evidence>
<name>A0AB33JXI8_9ACTN</name>
<feature type="transmembrane region" description="Helical" evidence="1">
    <location>
        <begin position="212"/>
        <end position="239"/>
    </location>
</feature>
<feature type="transmembrane region" description="Helical" evidence="1">
    <location>
        <begin position="259"/>
        <end position="276"/>
    </location>
</feature>
<dbReference type="AlphaFoldDB" id="A0AB33JXI8"/>
<protein>
    <recommendedName>
        <fullName evidence="2">Rhodanese domain-containing protein</fullName>
    </recommendedName>
</protein>
<proteinExistence type="predicted"/>
<gene>
    <name evidence="3" type="ORF">KCMC57_25310</name>
</gene>
<dbReference type="RefSeq" id="WP_407988594.1">
    <property type="nucleotide sequence ID" value="NZ_AP035881.2"/>
</dbReference>
<keyword evidence="1" id="KW-1133">Transmembrane helix</keyword>
<feature type="domain" description="Rhodanese" evidence="2">
    <location>
        <begin position="80"/>
        <end position="133"/>
    </location>
</feature>
<organism evidence="3">
    <name type="scientific">Kitasatospora sp. CMC57</name>
    <dbReference type="NCBI Taxonomy" id="3231513"/>
    <lineage>
        <taxon>Bacteria</taxon>
        <taxon>Bacillati</taxon>
        <taxon>Actinomycetota</taxon>
        <taxon>Actinomycetes</taxon>
        <taxon>Kitasatosporales</taxon>
        <taxon>Streptomycetaceae</taxon>
        <taxon>Kitasatospora</taxon>
    </lineage>
</organism>
<feature type="transmembrane region" description="Helical" evidence="1">
    <location>
        <begin position="283"/>
        <end position="302"/>
    </location>
</feature>
<accession>A0AB33JXI8</accession>
<evidence type="ECO:0000259" key="2">
    <source>
        <dbReference type="PROSITE" id="PS50206"/>
    </source>
</evidence>
<dbReference type="PROSITE" id="PS50206">
    <property type="entry name" value="RHODANESE_3"/>
    <property type="match status" value="1"/>
</dbReference>
<sequence>MTGREVDPVRELMQRHRTVCEQAVDALEIAAALEDAGLGPAEVARCRHADVFSLAEELYARVPRRPPTAPAPGRPTRWRQRSWQALRSAVRHGLPAAAMAGGVAVLPPAARGPVAVLCGGWLAWAAARPAPLPDEASPGGTVLQRVGYGTGVALLVALPVTAGGPAGAVLGVAAATAVGAAEWATGRLRQVGWEQLGAARTMADFRSRMWPALPVASGLHLLVAAGLGLAGLLLLTGVGPGPADGLLFRAVHRATGPQWAGQAALGLLLLPAAVLLRSGRAAPAVAGLLVAGPAGLLLTTVARYRPETAQLLACGSVAALLLPYAWLVLGRPGAHRRLQTPVRISWKDTP</sequence>
<keyword evidence="1" id="KW-0472">Membrane</keyword>